<dbReference type="InterPro" id="IPR003010">
    <property type="entry name" value="C-N_Hydrolase"/>
</dbReference>
<dbReference type="InterPro" id="IPR000132">
    <property type="entry name" value="Nitrilase/CN_hydratase_CS"/>
</dbReference>
<feature type="active site" description="Proton acceptor" evidence="2">
    <location>
        <position position="48"/>
    </location>
</feature>
<dbReference type="GO" id="GO:0051410">
    <property type="term" value="P:detoxification of nitrogen compound"/>
    <property type="evidence" value="ECO:0007669"/>
    <property type="project" value="TreeGrafter"/>
</dbReference>
<keyword evidence="5" id="KW-0378">Hydrolase</keyword>
<dbReference type="eggNOG" id="COG0388">
    <property type="taxonomic scope" value="Bacteria"/>
</dbReference>
<dbReference type="PROSITE" id="PS00921">
    <property type="entry name" value="NITRIL_CHT_2"/>
    <property type="match status" value="1"/>
</dbReference>
<evidence type="ECO:0000256" key="1">
    <source>
        <dbReference type="ARBA" id="ARBA00008129"/>
    </source>
</evidence>
<feature type="region of interest" description="Disordered" evidence="3">
    <location>
        <begin position="314"/>
        <end position="357"/>
    </location>
</feature>
<dbReference type="PANTHER" id="PTHR46044">
    <property type="entry name" value="NITRILASE"/>
    <property type="match status" value="1"/>
</dbReference>
<dbReference type="RefSeq" id="WP_011828593.1">
    <property type="nucleotide sequence ID" value="NC_008825.1"/>
</dbReference>
<name>A2SEG6_METPP</name>
<dbReference type="EC" id="3.5.5.7" evidence="5"/>
<dbReference type="GO" id="GO:0018822">
    <property type="term" value="F:nitrile hydratase activity"/>
    <property type="evidence" value="ECO:0007669"/>
    <property type="project" value="TreeGrafter"/>
</dbReference>
<dbReference type="PROSITE" id="PS50263">
    <property type="entry name" value="CN_HYDROLASE"/>
    <property type="match status" value="1"/>
</dbReference>
<dbReference type="GO" id="GO:0018762">
    <property type="term" value="F:aliphatic nitrilase activity"/>
    <property type="evidence" value="ECO:0007669"/>
    <property type="project" value="UniProtKB-EC"/>
</dbReference>
<proteinExistence type="inferred from homology"/>
<dbReference type="Pfam" id="PF00795">
    <property type="entry name" value="CN_hydrolase"/>
    <property type="match status" value="1"/>
</dbReference>
<evidence type="ECO:0000256" key="3">
    <source>
        <dbReference type="SAM" id="MobiDB-lite"/>
    </source>
</evidence>
<dbReference type="PROSITE" id="PS00920">
    <property type="entry name" value="NITRIL_CHT_1"/>
    <property type="match status" value="1"/>
</dbReference>
<evidence type="ECO:0000259" key="4">
    <source>
        <dbReference type="PROSITE" id="PS50263"/>
    </source>
</evidence>
<dbReference type="SUPFAM" id="SSF56317">
    <property type="entry name" value="Carbon-nitrogen hydrolase"/>
    <property type="match status" value="1"/>
</dbReference>
<comment type="similarity">
    <text evidence="1">Belongs to the carbon-nitrogen hydrolase superfamily. Nitrilase family.</text>
</comment>
<dbReference type="AlphaFoldDB" id="A2SEG6"/>
<dbReference type="InterPro" id="IPR044149">
    <property type="entry name" value="Nitrilases_CHs"/>
</dbReference>
<protein>
    <submittedName>
        <fullName evidence="5">Aliphatic nitrilase</fullName>
        <ecNumber evidence="5">3.5.5.7</ecNumber>
    </submittedName>
</protein>
<feature type="compositionally biased region" description="Low complexity" evidence="3">
    <location>
        <begin position="340"/>
        <end position="357"/>
    </location>
</feature>
<dbReference type="PANTHER" id="PTHR46044:SF1">
    <property type="entry name" value="CN HYDROLASE DOMAIN-CONTAINING PROTEIN"/>
    <property type="match status" value="1"/>
</dbReference>
<dbReference type="Proteomes" id="UP000000366">
    <property type="component" value="Chromosome"/>
</dbReference>
<keyword evidence="6" id="KW-1185">Reference proteome</keyword>
<gene>
    <name evidence="5" type="ordered locus">Mpe_A0993</name>
</gene>
<dbReference type="Gene3D" id="3.60.110.10">
    <property type="entry name" value="Carbon-nitrogen hydrolase"/>
    <property type="match status" value="1"/>
</dbReference>
<dbReference type="CDD" id="cd07564">
    <property type="entry name" value="nitrilases_CHs"/>
    <property type="match status" value="1"/>
</dbReference>
<sequence length="357" mass="37969">MPVSHPKFRAAAVQAAPVFLDLDASIDKAVGLIAEAATQGAQLVAFPETWLPGYPWFIWLDSPAWALQFIQRYHDHSLVDGSPQADRIAQAARDHAIMVVMGHSEKAGGSLYMGQWIIDAEGRTVARRRKLKPTHVERTVFGEGDGSDLGVHDTALGRIGALCCWEHLQPLSKYAMYAQDEQVHIAAWPSFSLYRGGAHALGAEVNTAASRIYAVEGQCFVVAPCATVSKEMVAMLCGDDPTKRQLLLEGGGYAGIYAPDGRLLTEPLPEHTEGLVHAELDLGLITLAKAAADPAGHYSRPDVTRLLLDKTPRDRVVLAPQRPPGASAGAAEAAPPPSGTSPGDPAAAGPSTARRTA</sequence>
<evidence type="ECO:0000313" key="6">
    <source>
        <dbReference type="Proteomes" id="UP000000366"/>
    </source>
</evidence>
<dbReference type="STRING" id="420662.Mpe_A0993"/>
<accession>A2SEG6</accession>
<dbReference type="BRENDA" id="3.5.5.7">
    <property type="organism ID" value="9969"/>
</dbReference>
<feature type="domain" description="CN hydrolase" evidence="4">
    <location>
        <begin position="8"/>
        <end position="282"/>
    </location>
</feature>
<evidence type="ECO:0000313" key="5">
    <source>
        <dbReference type="EMBL" id="ABM93955.1"/>
    </source>
</evidence>
<dbReference type="HOGENOM" id="CLU_030130_6_0_4"/>
<dbReference type="InterPro" id="IPR036526">
    <property type="entry name" value="C-N_Hydrolase_sf"/>
</dbReference>
<organism evidence="5 6">
    <name type="scientific">Methylibium petroleiphilum (strain ATCC BAA-1232 / LMG 22953 / PM1)</name>
    <dbReference type="NCBI Taxonomy" id="420662"/>
    <lineage>
        <taxon>Bacteria</taxon>
        <taxon>Pseudomonadati</taxon>
        <taxon>Pseudomonadota</taxon>
        <taxon>Betaproteobacteria</taxon>
        <taxon>Burkholderiales</taxon>
        <taxon>Sphaerotilaceae</taxon>
        <taxon>Methylibium</taxon>
    </lineage>
</organism>
<dbReference type="KEGG" id="mpt:Mpe_A0993"/>
<evidence type="ECO:0000256" key="2">
    <source>
        <dbReference type="PROSITE-ProRule" id="PRU10139"/>
    </source>
</evidence>
<feature type="compositionally biased region" description="Low complexity" evidence="3">
    <location>
        <begin position="324"/>
        <end position="333"/>
    </location>
</feature>
<reference evidence="5 6" key="1">
    <citation type="journal article" date="2007" name="J. Bacteriol.">
        <title>Whole-genome analysis of the methyl tert-butyl ether-degrading beta-proteobacterium Methylibium petroleiphilum PM1.</title>
        <authorList>
            <person name="Kane S.R."/>
            <person name="Chakicherla A.Y."/>
            <person name="Chain P.S.G."/>
            <person name="Schmidt R."/>
            <person name="Shin M.W."/>
            <person name="Legler T.C."/>
            <person name="Scow K.M."/>
            <person name="Larimer F.W."/>
            <person name="Lucas S.M."/>
            <person name="Richardson P.M."/>
            <person name="Hristova K.R."/>
        </authorList>
    </citation>
    <scope>NUCLEOTIDE SEQUENCE [LARGE SCALE GENOMIC DNA]</scope>
    <source>
        <strain evidence="6">ATCC BAA-1232 / LMG 22953 / PM1</strain>
    </source>
</reference>
<dbReference type="EMBL" id="CP000555">
    <property type="protein sequence ID" value="ABM93955.1"/>
    <property type="molecule type" value="Genomic_DNA"/>
</dbReference>